<dbReference type="GO" id="GO:0003941">
    <property type="term" value="F:L-serine ammonia-lyase activity"/>
    <property type="evidence" value="ECO:0007669"/>
    <property type="project" value="TreeGrafter"/>
</dbReference>
<evidence type="ECO:0000256" key="3">
    <source>
        <dbReference type="ARBA" id="ARBA00012096"/>
    </source>
</evidence>
<dbReference type="InterPro" id="IPR044561">
    <property type="entry name" value="ACT_ThrD-II-like"/>
</dbReference>
<dbReference type="PANTHER" id="PTHR48078">
    <property type="entry name" value="THREONINE DEHYDRATASE, MITOCHONDRIAL-RELATED"/>
    <property type="match status" value="1"/>
</dbReference>
<dbReference type="SUPFAM" id="SSF55021">
    <property type="entry name" value="ACT-like"/>
    <property type="match status" value="1"/>
</dbReference>
<dbReference type="PROSITE" id="PS51671">
    <property type="entry name" value="ACT"/>
    <property type="match status" value="1"/>
</dbReference>
<dbReference type="EC" id="4.3.1.19" evidence="3"/>
<dbReference type="SUPFAM" id="SSF53686">
    <property type="entry name" value="Tryptophan synthase beta subunit-like PLP-dependent enzymes"/>
    <property type="match status" value="1"/>
</dbReference>
<dbReference type="PANTHER" id="PTHR48078:SF6">
    <property type="entry name" value="L-THREONINE DEHYDRATASE CATABOLIC TDCB"/>
    <property type="match status" value="1"/>
</dbReference>
<dbReference type="EMBL" id="CP000852">
    <property type="protein sequence ID" value="ABW01777.1"/>
    <property type="molecule type" value="Genomic_DNA"/>
</dbReference>
<dbReference type="Proteomes" id="UP000001137">
    <property type="component" value="Chromosome"/>
</dbReference>
<keyword evidence="8" id="KW-1185">Reference proteome</keyword>
<organism evidence="7 8">
    <name type="scientific">Caldivirga maquilingensis (strain ATCC 700844 / DSM 13496 / JCM 10307 / IC-167)</name>
    <dbReference type="NCBI Taxonomy" id="397948"/>
    <lineage>
        <taxon>Archaea</taxon>
        <taxon>Thermoproteota</taxon>
        <taxon>Thermoprotei</taxon>
        <taxon>Thermoproteales</taxon>
        <taxon>Thermoproteaceae</taxon>
        <taxon>Caldivirga</taxon>
    </lineage>
</organism>
<sequence length="418" mass="45335">MLSGELYITRVNEVYELSREALTLIKDAQAKGIIHRTPLYRSDTLSSLTNADVYLKLEALQKTGSFKVRGAYNAVTHYINDDVKHVVTASAGNHAQGVAYVAKIYGLKSTIVMPKYTPWIKISNTRKYGAEVILEGQSYYEAEKYAIELTKELKAKMIHAYDDPFVIAGQGTIGWEIIEDLKNIDYVIVPVGGGGLISGIASVIKTISPNTRVIGVQSEITPSAYLSLKQGKIITVENTDTIADGIAVKKIGDLTFDIMRNTLDDVVLVSDQEIVNAILILAESAKVIAEGAGAAAVAALLSGKINVKGNVVAVVSGGNIDVTMLAKVLYKGLVQTGRLIMLKGLIPDRPGMLAQVTGVLGRLGVNIVEIRHERYNPLIRPNYTEVDVIVETPPEEGAVDRVIEELSRLGFNFKVEVP</sequence>
<dbReference type="eggNOG" id="arCOG01431">
    <property type="taxonomic scope" value="Archaea"/>
</dbReference>
<dbReference type="STRING" id="397948.Cmaq_0945"/>
<keyword evidence="4" id="KW-0663">Pyridoxal phosphate</keyword>
<comment type="similarity">
    <text evidence="2">Belongs to the serine/threonine dehydratase family.</text>
</comment>
<dbReference type="CDD" id="cd04886">
    <property type="entry name" value="ACT_ThrD-II-like"/>
    <property type="match status" value="1"/>
</dbReference>
<dbReference type="InterPro" id="IPR050147">
    <property type="entry name" value="Ser/Thr_Dehydratase"/>
</dbReference>
<dbReference type="KEGG" id="cma:Cmaq_0945"/>
<keyword evidence="5" id="KW-0456">Lyase</keyword>
<reference evidence="7 8" key="1">
    <citation type="submission" date="2007-10" db="EMBL/GenBank/DDBJ databases">
        <title>Complete sequence of Caldivirga maquilingensis IC-167.</title>
        <authorList>
            <consortium name="US DOE Joint Genome Institute"/>
            <person name="Copeland A."/>
            <person name="Lucas S."/>
            <person name="Lapidus A."/>
            <person name="Barry K."/>
            <person name="Glavina del Rio T."/>
            <person name="Dalin E."/>
            <person name="Tice H."/>
            <person name="Pitluck S."/>
            <person name="Saunders E."/>
            <person name="Brettin T."/>
            <person name="Bruce D."/>
            <person name="Detter J.C."/>
            <person name="Han C."/>
            <person name="Schmutz J."/>
            <person name="Larimer F."/>
            <person name="Land M."/>
            <person name="Hauser L."/>
            <person name="Kyrpides N."/>
            <person name="Ivanova N."/>
            <person name="Biddle J.F."/>
            <person name="Zhang Z."/>
            <person name="Fitz-Gibbon S.T."/>
            <person name="Lowe T.M."/>
            <person name="Saltikov C."/>
            <person name="House C.H."/>
            <person name="Richardson P."/>
        </authorList>
    </citation>
    <scope>NUCLEOTIDE SEQUENCE [LARGE SCALE GENOMIC DNA]</scope>
    <source>
        <strain evidence="8">ATCC 700844 / DSM 13496 / JCM 10307 / IC-167</strain>
    </source>
</reference>
<feature type="domain" description="ACT" evidence="6">
    <location>
        <begin position="341"/>
        <end position="418"/>
    </location>
</feature>
<dbReference type="FunFam" id="3.40.50.1100:FF:000007">
    <property type="entry name" value="L-threonine dehydratase catabolic TdcB"/>
    <property type="match status" value="1"/>
</dbReference>
<dbReference type="InterPro" id="IPR002912">
    <property type="entry name" value="ACT_dom"/>
</dbReference>
<dbReference type="AlphaFoldDB" id="A8MDC1"/>
<evidence type="ECO:0000256" key="2">
    <source>
        <dbReference type="ARBA" id="ARBA00010869"/>
    </source>
</evidence>
<dbReference type="CDD" id="cd01562">
    <property type="entry name" value="Thr-dehyd"/>
    <property type="match status" value="1"/>
</dbReference>
<dbReference type="GO" id="GO:0006567">
    <property type="term" value="P:L-threonine catabolic process"/>
    <property type="evidence" value="ECO:0007669"/>
    <property type="project" value="InterPro"/>
</dbReference>
<dbReference type="GO" id="GO:0009097">
    <property type="term" value="P:isoleucine biosynthetic process"/>
    <property type="evidence" value="ECO:0007669"/>
    <property type="project" value="TreeGrafter"/>
</dbReference>
<dbReference type="RefSeq" id="WP_012185996.1">
    <property type="nucleotide sequence ID" value="NC_009954.1"/>
</dbReference>
<evidence type="ECO:0000313" key="8">
    <source>
        <dbReference type="Proteomes" id="UP000001137"/>
    </source>
</evidence>
<dbReference type="InterPro" id="IPR001926">
    <property type="entry name" value="TrpB-like_PALP"/>
</dbReference>
<comment type="cofactor">
    <cofactor evidence="1">
        <name>pyridoxal 5'-phosphate</name>
        <dbReference type="ChEBI" id="CHEBI:597326"/>
    </cofactor>
</comment>
<dbReference type="GO" id="GO:0006565">
    <property type="term" value="P:L-serine catabolic process"/>
    <property type="evidence" value="ECO:0007669"/>
    <property type="project" value="TreeGrafter"/>
</dbReference>
<dbReference type="GO" id="GO:0004794">
    <property type="term" value="F:threonine deaminase activity"/>
    <property type="evidence" value="ECO:0007669"/>
    <property type="project" value="UniProtKB-EC"/>
</dbReference>
<evidence type="ECO:0000313" key="7">
    <source>
        <dbReference type="EMBL" id="ABW01777.1"/>
    </source>
</evidence>
<dbReference type="GeneID" id="5708663"/>
<name>A8MDC1_CALMQ</name>
<dbReference type="InterPro" id="IPR036052">
    <property type="entry name" value="TrpB-like_PALP_sf"/>
</dbReference>
<evidence type="ECO:0000256" key="4">
    <source>
        <dbReference type="ARBA" id="ARBA00022898"/>
    </source>
</evidence>
<dbReference type="Pfam" id="PF01842">
    <property type="entry name" value="ACT"/>
    <property type="match status" value="1"/>
</dbReference>
<evidence type="ECO:0000256" key="5">
    <source>
        <dbReference type="ARBA" id="ARBA00023239"/>
    </source>
</evidence>
<dbReference type="InterPro" id="IPR045865">
    <property type="entry name" value="ACT-like_dom_sf"/>
</dbReference>
<dbReference type="Gene3D" id="3.40.50.1100">
    <property type="match status" value="2"/>
</dbReference>
<evidence type="ECO:0000256" key="1">
    <source>
        <dbReference type="ARBA" id="ARBA00001933"/>
    </source>
</evidence>
<evidence type="ECO:0000259" key="6">
    <source>
        <dbReference type="PROSITE" id="PS51671"/>
    </source>
</evidence>
<dbReference type="InterPro" id="IPR005789">
    <property type="entry name" value="Thr_deHydtase_catblc"/>
</dbReference>
<proteinExistence type="inferred from homology"/>
<gene>
    <name evidence="7" type="ordered locus">Cmaq_0945</name>
</gene>
<dbReference type="NCBIfam" id="TIGR01127">
    <property type="entry name" value="ilvA_1Cterm"/>
    <property type="match status" value="1"/>
</dbReference>
<accession>A8MDC1</accession>
<protein>
    <recommendedName>
        <fullName evidence="3">threonine ammonia-lyase</fullName>
        <ecNumber evidence="3">4.3.1.19</ecNumber>
    </recommendedName>
</protein>
<dbReference type="Gene3D" id="3.30.70.260">
    <property type="match status" value="1"/>
</dbReference>
<dbReference type="HOGENOM" id="CLU_021152_4_1_2"/>
<dbReference type="Pfam" id="PF00291">
    <property type="entry name" value="PALP"/>
    <property type="match status" value="1"/>
</dbReference>